<dbReference type="PANTHER" id="PTHR10151:SF120">
    <property type="entry name" value="BIS(5'-ADENOSYL)-TRIPHOSPHATASE"/>
    <property type="match status" value="1"/>
</dbReference>
<accession>A0ABV8CE71</accession>
<dbReference type="Pfam" id="PF01663">
    <property type="entry name" value="Phosphodiest"/>
    <property type="match status" value="1"/>
</dbReference>
<evidence type="ECO:0000256" key="2">
    <source>
        <dbReference type="ARBA" id="ARBA00022723"/>
    </source>
</evidence>
<dbReference type="Proteomes" id="UP001595758">
    <property type="component" value="Unassembled WGS sequence"/>
</dbReference>
<dbReference type="Gene3D" id="3.30.1360.150">
    <property type="match status" value="1"/>
</dbReference>
<comment type="caution">
    <text evidence="5">The sequence shown here is derived from an EMBL/GenBank/DDBJ whole genome shotgun (WGS) entry which is preliminary data.</text>
</comment>
<evidence type="ECO:0000256" key="4">
    <source>
        <dbReference type="SAM" id="SignalP"/>
    </source>
</evidence>
<evidence type="ECO:0000313" key="6">
    <source>
        <dbReference type="Proteomes" id="UP001595758"/>
    </source>
</evidence>
<gene>
    <name evidence="5" type="ORF">ACFORL_04895</name>
</gene>
<dbReference type="CDD" id="cd16016">
    <property type="entry name" value="AP-SPAP"/>
    <property type="match status" value="1"/>
</dbReference>
<proteinExistence type="predicted"/>
<protein>
    <submittedName>
        <fullName evidence="5">Alkaline phosphatase family protein</fullName>
    </submittedName>
</protein>
<evidence type="ECO:0000256" key="1">
    <source>
        <dbReference type="ARBA" id="ARBA00022553"/>
    </source>
</evidence>
<dbReference type="PIRSF" id="PIRSF031924">
    <property type="entry name" value="Pi-irrepressible_AP"/>
    <property type="match status" value="1"/>
</dbReference>
<name>A0ABV8CE71_9GAMM</name>
<keyword evidence="3 4" id="KW-0732">Signal</keyword>
<dbReference type="Gene3D" id="3.40.720.10">
    <property type="entry name" value="Alkaline Phosphatase, subunit A"/>
    <property type="match status" value="1"/>
</dbReference>
<reference evidence="6" key="1">
    <citation type="journal article" date="2019" name="Int. J. Syst. Evol. Microbiol.">
        <title>The Global Catalogue of Microorganisms (GCM) 10K type strain sequencing project: providing services to taxonomists for standard genome sequencing and annotation.</title>
        <authorList>
            <consortium name="The Broad Institute Genomics Platform"/>
            <consortium name="The Broad Institute Genome Sequencing Center for Infectious Disease"/>
            <person name="Wu L."/>
            <person name="Ma J."/>
        </authorList>
    </citation>
    <scope>NUCLEOTIDE SEQUENCE [LARGE SCALE GENOMIC DNA]</scope>
    <source>
        <strain evidence="6">CCUG 59858</strain>
    </source>
</reference>
<dbReference type="InterPro" id="IPR002591">
    <property type="entry name" value="Phosphodiest/P_Trfase"/>
</dbReference>
<dbReference type="InterPro" id="IPR026263">
    <property type="entry name" value="Alkaline_phosphatase_prok"/>
</dbReference>
<keyword evidence="6" id="KW-1185">Reference proteome</keyword>
<keyword evidence="2" id="KW-0479">Metal-binding</keyword>
<dbReference type="InterPro" id="IPR017850">
    <property type="entry name" value="Alkaline_phosphatase_core_sf"/>
</dbReference>
<dbReference type="EMBL" id="JBHSAB010000005">
    <property type="protein sequence ID" value="MFC3908412.1"/>
    <property type="molecule type" value="Genomic_DNA"/>
</dbReference>
<evidence type="ECO:0000313" key="5">
    <source>
        <dbReference type="EMBL" id="MFC3908412.1"/>
    </source>
</evidence>
<dbReference type="PANTHER" id="PTHR10151">
    <property type="entry name" value="ECTONUCLEOTIDE PYROPHOSPHATASE/PHOSPHODIESTERASE"/>
    <property type="match status" value="1"/>
</dbReference>
<keyword evidence="1" id="KW-0597">Phosphoprotein</keyword>
<sequence>MKKPLSLIMMLASSALIAEPAQPKLIVQIVVDQLRGDLIHQYQDQFGSEGFNYLLAHSLDFHNAHHPHANTVTCVGHSTIATGSYPALHGIVSNSWIDRQSGKEVYCVDDDAVKILPTVRTKVAPPGSSPRNLVASTFSDEIILSQKGRAFGVSLKDRSAITLAGHAGKAFWFDKVNGGFITSDYYYTKYPQWVQDWNAHYDAVNETWTLSKPANQYRFAHEPIFHHTYSEFGVSFPHHTGNPERPLYYKLLSMTPNADELTADFAMDLLKSEKLGQTPGKTDYLAISFSAVDAIGHQFGPNSLESEDNLLRLDKTMAKVLKQLDQQVGLKNTLIVLTADHGVTDTPDYLAKNHITQIPAIKTSDLREKITALLADKFNLPAESLQGISPPYVYLDHTIISKQHLSLAAVTRYLAEQLRQYPGIFQAYPLPLASTEKDWLTEKVDRMGFPNRTGDLYLVPPAYQDLAEKALRVSHGTPWQYDSYVPLLFVNPLFKAQHISRPVRTTDIAATLSAILMIKAPSASVGQPLTEVMAFYEGKA</sequence>
<feature type="chain" id="PRO_5046595232" evidence="4">
    <location>
        <begin position="19"/>
        <end position="540"/>
    </location>
</feature>
<dbReference type="RefSeq" id="WP_382341817.1">
    <property type="nucleotide sequence ID" value="NZ_JBHSAB010000005.1"/>
</dbReference>
<dbReference type="SUPFAM" id="SSF53649">
    <property type="entry name" value="Alkaline phosphatase-like"/>
    <property type="match status" value="1"/>
</dbReference>
<evidence type="ECO:0000256" key="3">
    <source>
        <dbReference type="ARBA" id="ARBA00022729"/>
    </source>
</evidence>
<feature type="signal peptide" evidence="4">
    <location>
        <begin position="1"/>
        <end position="18"/>
    </location>
</feature>
<organism evidence="5 6">
    <name type="scientific">Legionella dresdenensis</name>
    <dbReference type="NCBI Taxonomy" id="450200"/>
    <lineage>
        <taxon>Bacteria</taxon>
        <taxon>Pseudomonadati</taxon>
        <taxon>Pseudomonadota</taxon>
        <taxon>Gammaproteobacteria</taxon>
        <taxon>Legionellales</taxon>
        <taxon>Legionellaceae</taxon>
        <taxon>Legionella</taxon>
    </lineage>
</organism>